<name>A0A2S7MZ37_9BACI</name>
<reference evidence="2 3" key="1">
    <citation type="submission" date="2017-12" db="EMBL/GenBank/DDBJ databases">
        <title>Taxonomic description and draft genome of Pradoshia cofamensis Gen. nov., sp. nov., a thermotolerant bacillale isolated from anterior gut of earthworm Eisenia fetida.</title>
        <authorList>
            <person name="Saha T."/>
            <person name="Chakraborty R."/>
        </authorList>
    </citation>
    <scope>NUCLEOTIDE SEQUENCE [LARGE SCALE GENOMIC DNA]</scope>
    <source>
        <strain evidence="2 3">EAG3</strain>
    </source>
</reference>
<dbReference type="AlphaFoldDB" id="A0A2S7MZ37"/>
<accession>A0A2S7MZ37</accession>
<keyword evidence="3" id="KW-1185">Reference proteome</keyword>
<evidence type="ECO:0000313" key="2">
    <source>
        <dbReference type="EMBL" id="PQD95054.1"/>
    </source>
</evidence>
<sequence>MWAKGGRSQANPTLAPGKGYEGWVKCGRKVGEARHHPPLPQAKGMKGGSSVVERWEKSGITHPCPRQRV</sequence>
<proteinExistence type="predicted"/>
<organism evidence="2 3">
    <name type="scientific">Pradoshia eiseniae</name>
    <dbReference type="NCBI Taxonomy" id="2064768"/>
    <lineage>
        <taxon>Bacteria</taxon>
        <taxon>Bacillati</taxon>
        <taxon>Bacillota</taxon>
        <taxon>Bacilli</taxon>
        <taxon>Bacillales</taxon>
        <taxon>Bacillaceae</taxon>
        <taxon>Pradoshia</taxon>
    </lineage>
</organism>
<feature type="region of interest" description="Disordered" evidence="1">
    <location>
        <begin position="1"/>
        <end position="69"/>
    </location>
</feature>
<comment type="caution">
    <text evidence="2">The sequence shown here is derived from an EMBL/GenBank/DDBJ whole genome shotgun (WGS) entry which is preliminary data.</text>
</comment>
<dbReference type="EMBL" id="PKOZ01000006">
    <property type="protein sequence ID" value="PQD95054.1"/>
    <property type="molecule type" value="Genomic_DNA"/>
</dbReference>
<evidence type="ECO:0000313" key="3">
    <source>
        <dbReference type="Proteomes" id="UP000239663"/>
    </source>
</evidence>
<protein>
    <submittedName>
        <fullName evidence="2">Uncharacterized protein</fullName>
    </submittedName>
</protein>
<evidence type="ECO:0000256" key="1">
    <source>
        <dbReference type="SAM" id="MobiDB-lite"/>
    </source>
</evidence>
<gene>
    <name evidence="2" type="ORF">CYL18_12060</name>
</gene>
<dbReference type="Proteomes" id="UP000239663">
    <property type="component" value="Unassembled WGS sequence"/>
</dbReference>